<dbReference type="Pfam" id="PF13585">
    <property type="entry name" value="CHU_C"/>
    <property type="match status" value="1"/>
</dbReference>
<evidence type="ECO:0000313" key="1">
    <source>
        <dbReference type="EMBL" id="SDX27519.1"/>
    </source>
</evidence>
<dbReference type="STRING" id="762486.SAMN05444411_10494"/>
<dbReference type="EMBL" id="FNNJ01000004">
    <property type="protein sequence ID" value="SDX27519.1"/>
    <property type="molecule type" value="Genomic_DNA"/>
</dbReference>
<organism evidence="1 2">
    <name type="scientific">Lutibacter oricola</name>
    <dbReference type="NCBI Taxonomy" id="762486"/>
    <lineage>
        <taxon>Bacteria</taxon>
        <taxon>Pseudomonadati</taxon>
        <taxon>Bacteroidota</taxon>
        <taxon>Flavobacteriia</taxon>
        <taxon>Flavobacteriales</taxon>
        <taxon>Flavobacteriaceae</taxon>
        <taxon>Lutibacter</taxon>
    </lineage>
</organism>
<reference evidence="1 2" key="1">
    <citation type="submission" date="2016-10" db="EMBL/GenBank/DDBJ databases">
        <authorList>
            <person name="de Groot N.N."/>
        </authorList>
    </citation>
    <scope>NUCLEOTIDE SEQUENCE [LARGE SCALE GENOMIC DNA]</scope>
    <source>
        <strain evidence="1 2">DSM 24956</strain>
    </source>
</reference>
<dbReference type="RefSeq" id="WP_090122888.1">
    <property type="nucleotide sequence ID" value="NZ_FNNJ01000004.1"/>
</dbReference>
<keyword evidence="2" id="KW-1185">Reference proteome</keyword>
<dbReference type="InterPro" id="IPR028974">
    <property type="entry name" value="TSP_type-3_rpt"/>
</dbReference>
<dbReference type="OrthoDB" id="9765926at2"/>
<dbReference type="GO" id="GO:0005509">
    <property type="term" value="F:calcium ion binding"/>
    <property type="evidence" value="ECO:0007669"/>
    <property type="project" value="InterPro"/>
</dbReference>
<dbReference type="InterPro" id="IPR026341">
    <property type="entry name" value="T9SS_type_B"/>
</dbReference>
<sequence length="2000" mass="216158">MKKANFNYICSIIVVLFFTQISYAQLSKTHYIPPLTSASLGNANPEEQYIYISTPNAVDINYTIIPIGQPTTSYITGTVSNTTPQEIFLGNGNGQLFIPSTSTSVVVNNRGYIIEAEDVIYVSVRMEAGGGAQAGALVSKGLASLGKTFRVGSYTNENPQDNYLNFVSVMATEDNTQVTFSDLPAGLVIKNYSGTTPVTTTLNEGESYTIATNSFDAVINRDGLIGCLVTSDKNIVVNCGSANGSFDNGGGRDYGIDQIVDLTKVGTEYIFVKGDGDNDWENVLLVAHTDGTTISINGNTPVATINAGEYYLIEGNQYNANGNMYVETSEPVFAYQGVGVTSSEANQGMFFVPPLSCETRGNLDNIANIESIGTTTYTGGISIVTKSGSTVTINNQPITNFSTIGPSTVDGNTDYVTYKVTGLSGNISVQSTDELYCAYFNYNGSATSGSFYSGFPTAPEINFNTAFVTLGICIPNVTLEVANMGNFDEIEWFFDDGTGFVGTGVKTLQYVPTVSGTYKLIGILNCSGLTLESLEVPVSICPDDYDTDGIIDNLDIDNDNDGILNCTESYGDVDISLANPLSGSLPSTPYTFNGTITPTGNAANSLVGAADGSFKSDVSDKNGLLESSLTYNINFNQDLNLLFKLPTSTPLGAGDLNSDQEFIIKVSNTKTITLVDPDDQLLVDTNYDGVYETGITQFSSFEIRFKINGTSLAPSAGTFSFVASMVDSFSYTHKNTSDTTSNNATFKIKATCLPIDTDGDGITDEFDYDSENDGIPDYIEVNGLNNVLSGVDADSNGLDDMFDITTAPIDTDADGVWDFYDLDSDNDGIYDVYESRSGLLDVNFDGVIDSVISTIGINGWDDNAETTPDIGVIGYTLNDLDTDTVFSYIDFDSDGDNCSDVIEAGFSDGNNDNFLGDTPFTVNNDGVVNNASDGFTAPNSEYNTAGIITIITQPINTVSCNTLNSIFEIEINAVDSIQWQVSTDNGTNWTDIIDDATYTGSLTDQLTISNVPLTFNNYQYRVQLQKNGNSCGLISDEVILTVNPLPIANAVNNLELCDNLNDGDDTNGLVQGFNLESQSATVLGTQSTADYTVTYHTSLADAQTGTAPQASPFTNTTANSQTIYVSVENNTTGCRKADISFDVIVNPLPFANTVSNLVLCDNLDDGNNTNGLVQSFDLESQTSTILGTQPSTDFTVTYHTSLTDAETGTAPQASPFTNTIANSQTIYVRVENNTTNCVNSKLTFNVIVNPLPMANTVVNLESCDNLNDSDDTNGIIQSFDLESQTSTILGTQPSTDYAVTYHLSTTDAETGTAPQASPFTNTIANSQTIYVRVENNTTNCVNSELTFDLIVHPLPIITTPVVLKQCDNDTDGFSDFNLTEVNAEISTNYLNETISFYETQAEAIAGTPAITNPTMYTNATVNNDVVWARIESTFGCFRTSEVQLVVSTTGIPSTFQRTFNVCDDYLDTINDDRDGISTFDFSSVDAEVRAIFPAGQQLFIKYYRNETDALAETNEIVDISNYRNIGYPNSQQIYIRVDSQLDNDCLGFGDYITLNVEALPTANSVTITRQCDDDTDGMYPFDITAIESTVLNGQTNVTVSYVDELGNPLPSPLPNPFLTTSQTITIRVTNNVTADPNGACFDETTLEFIVDEAPAANAVTIAPVCDDESNDGIHDFDTSTIQATILGTQAFDVLYFDELGNALPSPLPNPFTTSTQTISVQVINPANTTCIANTTIDFVVNPLPDFEVVTPQILCLTTPASTITLGVTQNNPLETLDYEWFDPLNNSISTNTTLDVNADGIYSVALTKTDGTNCTRIKEIEIKYSQIATITSEDITIVDDSDNNTITINNASNNLGLGEYEFSLIDMDGNTIKPFQTEPFFDYVAPGFYTILVQDINNCGITPIDISVIGYPKFLTPNNDGTNDYWQIQGVNENFYSKSIIYIFDRFGKLITKINPRDKGWNGTFNGKLLPSTDYWFTAELIDDNGNIKIKKGHFSLIRN</sequence>
<gene>
    <name evidence="1" type="ORF">SAMN05444411_10494</name>
</gene>
<proteinExistence type="predicted"/>
<dbReference type="SUPFAM" id="SSF103647">
    <property type="entry name" value="TSP type-3 repeat"/>
    <property type="match status" value="1"/>
</dbReference>
<name>A0A1H3AF98_9FLAO</name>
<dbReference type="NCBIfam" id="TIGR04131">
    <property type="entry name" value="Bac_Flav_CTERM"/>
    <property type="match status" value="1"/>
</dbReference>
<protein>
    <submittedName>
        <fullName evidence="1">Gliding motility-associated C-terminal domain-containing protein</fullName>
    </submittedName>
</protein>
<accession>A0A1H3AF98</accession>
<dbReference type="Proteomes" id="UP000199595">
    <property type="component" value="Unassembled WGS sequence"/>
</dbReference>
<evidence type="ECO:0000313" key="2">
    <source>
        <dbReference type="Proteomes" id="UP000199595"/>
    </source>
</evidence>